<keyword evidence="2" id="KW-1185">Reference proteome</keyword>
<accession>A0A6G0WVV9</accession>
<proteinExistence type="predicted"/>
<reference evidence="1 2" key="1">
    <citation type="submission" date="2019-07" db="EMBL/GenBank/DDBJ databases">
        <title>Genomics analysis of Aphanomyces spp. identifies a new class of oomycete effector associated with host adaptation.</title>
        <authorList>
            <person name="Gaulin E."/>
        </authorList>
    </citation>
    <scope>NUCLEOTIDE SEQUENCE [LARGE SCALE GENOMIC DNA]</scope>
    <source>
        <strain evidence="1 2">ATCC 201684</strain>
    </source>
</reference>
<dbReference type="InterPro" id="IPR006660">
    <property type="entry name" value="Arsenate_reductase-like"/>
</dbReference>
<dbReference type="SUPFAM" id="SSF52833">
    <property type="entry name" value="Thioredoxin-like"/>
    <property type="match status" value="1"/>
</dbReference>
<dbReference type="PROSITE" id="PS51353">
    <property type="entry name" value="ARSC"/>
    <property type="match status" value="1"/>
</dbReference>
<evidence type="ECO:0000313" key="1">
    <source>
        <dbReference type="EMBL" id="KAF0731609.1"/>
    </source>
</evidence>
<gene>
    <name evidence="1" type="ORF">Ae201684_011229</name>
</gene>
<dbReference type="Pfam" id="PF03960">
    <property type="entry name" value="ArsC"/>
    <property type="match status" value="1"/>
</dbReference>
<dbReference type="VEuPathDB" id="FungiDB:AeMF1_014862"/>
<dbReference type="PANTHER" id="PTHR30041">
    <property type="entry name" value="ARSENATE REDUCTASE"/>
    <property type="match status" value="1"/>
</dbReference>
<sequence>MTHKATLYHNPSCSKCRTAYSLLEEYNASHPPSEKIDVHFVEYLETPLDAPKIEEILSMLFPNEDKPNPVLMMRTSNKEFGEMQLDKLDPLDASQRQVLIEAMVKMPSLIERPIFVKDGRAVIARPPDRLFELLEKEA</sequence>
<dbReference type="PANTHER" id="PTHR30041:SF4">
    <property type="entry name" value="ARSENATE REDUCTASE"/>
    <property type="match status" value="1"/>
</dbReference>
<name>A0A6G0WVV9_9STRA</name>
<dbReference type="InterPro" id="IPR036249">
    <property type="entry name" value="Thioredoxin-like_sf"/>
</dbReference>
<evidence type="ECO:0008006" key="3">
    <source>
        <dbReference type="Google" id="ProtNLM"/>
    </source>
</evidence>
<dbReference type="AlphaFoldDB" id="A0A6G0WVV9"/>
<organism evidence="1 2">
    <name type="scientific">Aphanomyces euteiches</name>
    <dbReference type="NCBI Taxonomy" id="100861"/>
    <lineage>
        <taxon>Eukaryota</taxon>
        <taxon>Sar</taxon>
        <taxon>Stramenopiles</taxon>
        <taxon>Oomycota</taxon>
        <taxon>Saprolegniomycetes</taxon>
        <taxon>Saprolegniales</taxon>
        <taxon>Verrucalvaceae</taxon>
        <taxon>Aphanomyces</taxon>
    </lineage>
</organism>
<protein>
    <recommendedName>
        <fullName evidence="3">Arsenate reductase</fullName>
    </recommendedName>
</protein>
<dbReference type="Proteomes" id="UP000481153">
    <property type="component" value="Unassembled WGS sequence"/>
</dbReference>
<evidence type="ECO:0000313" key="2">
    <source>
        <dbReference type="Proteomes" id="UP000481153"/>
    </source>
</evidence>
<dbReference type="EMBL" id="VJMJ01000141">
    <property type="protein sequence ID" value="KAF0731609.1"/>
    <property type="molecule type" value="Genomic_DNA"/>
</dbReference>
<comment type="caution">
    <text evidence="1">The sequence shown here is derived from an EMBL/GenBank/DDBJ whole genome shotgun (WGS) entry which is preliminary data.</text>
</comment>
<dbReference type="Gene3D" id="3.40.30.10">
    <property type="entry name" value="Glutaredoxin"/>
    <property type="match status" value="1"/>
</dbReference>